<accession>A0A409VKR6</accession>
<dbReference type="STRING" id="181874.A0A409VKR6"/>
<evidence type="ECO:0000256" key="1">
    <source>
        <dbReference type="ARBA" id="ARBA00006484"/>
    </source>
</evidence>
<dbReference type="Pfam" id="PF00106">
    <property type="entry name" value="adh_short"/>
    <property type="match status" value="1"/>
</dbReference>
<keyword evidence="4" id="KW-1185">Reference proteome</keyword>
<comment type="caution">
    <text evidence="3">The sequence shown here is derived from an EMBL/GenBank/DDBJ whole genome shotgun (WGS) entry which is preliminary data.</text>
</comment>
<evidence type="ECO:0008006" key="5">
    <source>
        <dbReference type="Google" id="ProtNLM"/>
    </source>
</evidence>
<comment type="similarity">
    <text evidence="1">Belongs to the short-chain dehydrogenases/reductases (SDR) family.</text>
</comment>
<dbReference type="InterPro" id="IPR002347">
    <property type="entry name" value="SDR_fam"/>
</dbReference>
<name>A0A409VKR6_9AGAR</name>
<evidence type="ECO:0000313" key="3">
    <source>
        <dbReference type="EMBL" id="PPQ66833.1"/>
    </source>
</evidence>
<gene>
    <name evidence="3" type="ORF">CVT24_008692</name>
</gene>
<keyword evidence="2" id="KW-0560">Oxidoreductase</keyword>
<protein>
    <recommendedName>
        <fullName evidence="5">Ketoreductase (KR) domain-containing protein</fullName>
    </recommendedName>
</protein>
<sequence>MAPRLVWLITGTTSGLGHQLAIEALSRGDHVIATGRSRSLSNLAPLEAQGAHTLELDVTWPLEKLKEAAEKAVAVYGRIDVLVNNAGYILVGSIEENTPEETMDQFKVADDATLVLFKVAAGAAAAA</sequence>
<dbReference type="PANTHER" id="PTHR43976:SF16">
    <property type="entry name" value="SHORT-CHAIN DEHYDROGENASE_REDUCTASE FAMILY PROTEIN"/>
    <property type="match status" value="1"/>
</dbReference>
<evidence type="ECO:0000256" key="2">
    <source>
        <dbReference type="ARBA" id="ARBA00023002"/>
    </source>
</evidence>
<dbReference type="SUPFAM" id="SSF51735">
    <property type="entry name" value="NAD(P)-binding Rossmann-fold domains"/>
    <property type="match status" value="1"/>
</dbReference>
<reference evidence="3 4" key="1">
    <citation type="journal article" date="2018" name="Evol. Lett.">
        <title>Horizontal gene cluster transfer increased hallucinogenic mushroom diversity.</title>
        <authorList>
            <person name="Reynolds H.T."/>
            <person name="Vijayakumar V."/>
            <person name="Gluck-Thaler E."/>
            <person name="Korotkin H.B."/>
            <person name="Matheny P.B."/>
            <person name="Slot J.C."/>
        </authorList>
    </citation>
    <scope>NUCLEOTIDE SEQUENCE [LARGE SCALE GENOMIC DNA]</scope>
    <source>
        <strain evidence="3 4">2629</strain>
    </source>
</reference>
<dbReference type="OrthoDB" id="1274115at2759"/>
<evidence type="ECO:0000313" key="4">
    <source>
        <dbReference type="Proteomes" id="UP000284842"/>
    </source>
</evidence>
<dbReference type="PANTHER" id="PTHR43976">
    <property type="entry name" value="SHORT CHAIN DEHYDROGENASE"/>
    <property type="match status" value="1"/>
</dbReference>
<dbReference type="InterPro" id="IPR036291">
    <property type="entry name" value="NAD(P)-bd_dom_sf"/>
</dbReference>
<dbReference type="PRINTS" id="PR00081">
    <property type="entry name" value="GDHRDH"/>
</dbReference>
<dbReference type="Proteomes" id="UP000284842">
    <property type="component" value="Unassembled WGS sequence"/>
</dbReference>
<dbReference type="InterPro" id="IPR051911">
    <property type="entry name" value="SDR_oxidoreductase"/>
</dbReference>
<dbReference type="EMBL" id="NHTK01006033">
    <property type="protein sequence ID" value="PPQ66833.1"/>
    <property type="molecule type" value="Genomic_DNA"/>
</dbReference>
<proteinExistence type="inferred from homology"/>
<organism evidence="3 4">
    <name type="scientific">Panaeolus cyanescens</name>
    <dbReference type="NCBI Taxonomy" id="181874"/>
    <lineage>
        <taxon>Eukaryota</taxon>
        <taxon>Fungi</taxon>
        <taxon>Dikarya</taxon>
        <taxon>Basidiomycota</taxon>
        <taxon>Agaricomycotina</taxon>
        <taxon>Agaricomycetes</taxon>
        <taxon>Agaricomycetidae</taxon>
        <taxon>Agaricales</taxon>
        <taxon>Agaricineae</taxon>
        <taxon>Galeropsidaceae</taxon>
        <taxon>Panaeolus</taxon>
    </lineage>
</organism>
<dbReference type="AlphaFoldDB" id="A0A409VKR6"/>
<feature type="non-terminal residue" evidence="3">
    <location>
        <position position="127"/>
    </location>
</feature>
<dbReference type="InParanoid" id="A0A409VKR6"/>
<dbReference type="Gene3D" id="3.40.50.720">
    <property type="entry name" value="NAD(P)-binding Rossmann-like Domain"/>
    <property type="match status" value="1"/>
</dbReference>
<dbReference type="GO" id="GO:0016491">
    <property type="term" value="F:oxidoreductase activity"/>
    <property type="evidence" value="ECO:0007669"/>
    <property type="project" value="UniProtKB-KW"/>
</dbReference>